<gene>
    <name evidence="17" type="ORF">NLS_LOCUS4104</name>
</gene>
<keyword evidence="6 12" id="KW-0067">ATP-binding</keyword>
<keyword evidence="7" id="KW-0694">RNA-binding</keyword>
<evidence type="ECO:0000256" key="7">
    <source>
        <dbReference type="ARBA" id="ARBA00022884"/>
    </source>
</evidence>
<dbReference type="SMART" id="SM00490">
    <property type="entry name" value="HELICc"/>
    <property type="match status" value="1"/>
</dbReference>
<dbReference type="InterPro" id="IPR000629">
    <property type="entry name" value="RNA-helicase_DEAD-box_CS"/>
</dbReference>
<evidence type="ECO:0000256" key="10">
    <source>
        <dbReference type="ARBA" id="ARBA00047984"/>
    </source>
</evidence>
<feature type="compositionally biased region" description="Basic residues" evidence="13">
    <location>
        <begin position="445"/>
        <end position="463"/>
    </location>
</feature>
<evidence type="ECO:0000256" key="1">
    <source>
        <dbReference type="ARBA" id="ARBA00004123"/>
    </source>
</evidence>
<dbReference type="FunFam" id="3.40.50.300:FF:000626">
    <property type="entry name" value="probable ATP-dependent RNA helicase DDX47"/>
    <property type="match status" value="1"/>
</dbReference>
<dbReference type="GO" id="GO:0042254">
    <property type="term" value="P:ribosome biogenesis"/>
    <property type="evidence" value="ECO:0007669"/>
    <property type="project" value="UniProtKB-ARBA"/>
</dbReference>
<dbReference type="GO" id="GO:0003723">
    <property type="term" value="F:RNA binding"/>
    <property type="evidence" value="ECO:0007669"/>
    <property type="project" value="UniProtKB-KW"/>
</dbReference>
<feature type="compositionally biased region" description="Acidic residues" evidence="13">
    <location>
        <begin position="430"/>
        <end position="441"/>
    </location>
</feature>
<dbReference type="PANTHER" id="PTHR47959:SF20">
    <property type="entry name" value="RNA HELICASE"/>
    <property type="match status" value="1"/>
</dbReference>
<dbReference type="GO" id="GO:0043186">
    <property type="term" value="C:P granule"/>
    <property type="evidence" value="ECO:0007669"/>
    <property type="project" value="UniProtKB-ARBA"/>
</dbReference>
<dbReference type="SMART" id="SM00487">
    <property type="entry name" value="DEXDc"/>
    <property type="match status" value="1"/>
</dbReference>
<evidence type="ECO:0000256" key="11">
    <source>
        <dbReference type="PROSITE-ProRule" id="PRU00552"/>
    </source>
</evidence>
<sequence>MSDSSSDEGESVPTQSVEEQDDDITFQKLGVTDVLCEACDRLNWKKPTKVQIAALPHAFKKRDIIGLAETGSGKTAAFAIPILQALLETPQKLFALVLTPTRELAFQIGDQFQALGASIGILVAVIVGGVDTVTQSLALAKRPHVIVATPGRLVDHLENTKGFNLRALKYLVMDEADRILNMDFEVELEKILKVIPKERRTYLYSATMTRKVAKLERASLNDPIRIEVNSKYQTVDKLKQHYIFIPFKYKEAYLVYILNEMAGQTAIVFCSTCASALRTALMLRKLGFAAVPLHGQMNQAKRLGSLNKFKSKTSTVLVCTDVASRGLDIPHVDVVLNFDVPTQSKDYVHRVGRTARAGRSGVAVTFVTQYDVEIYQKIERLIGKKLPLFETVENDVMLLVERVEEAQKLAKREMKEMEEKKGKKRRRFDDDDDDEVNDAEENNAFRKKLKRKQKGTHNERKKF</sequence>
<name>A0A3P6UHF1_LITSI</name>
<dbReference type="InterPro" id="IPR014014">
    <property type="entry name" value="RNA_helicase_DEAD_Q_motif"/>
</dbReference>
<evidence type="ECO:0000256" key="4">
    <source>
        <dbReference type="ARBA" id="ARBA00022801"/>
    </source>
</evidence>
<evidence type="ECO:0000256" key="13">
    <source>
        <dbReference type="SAM" id="MobiDB-lite"/>
    </source>
</evidence>
<dbReference type="SUPFAM" id="SSF52540">
    <property type="entry name" value="P-loop containing nucleoside triphosphate hydrolases"/>
    <property type="match status" value="1"/>
</dbReference>
<keyword evidence="5 12" id="KW-0347">Helicase</keyword>
<keyword evidence="4 12" id="KW-0378">Hydrolase</keyword>
<dbReference type="PANTHER" id="PTHR47959">
    <property type="entry name" value="ATP-DEPENDENT RNA HELICASE RHLE-RELATED"/>
    <property type="match status" value="1"/>
</dbReference>
<dbReference type="CDD" id="cd17954">
    <property type="entry name" value="DEADc_DDX47"/>
    <property type="match status" value="1"/>
</dbReference>
<dbReference type="CDD" id="cd18787">
    <property type="entry name" value="SF2_C_DEAD"/>
    <property type="match status" value="1"/>
</dbReference>
<accession>A0A3P6UHF1</accession>
<evidence type="ECO:0000256" key="8">
    <source>
        <dbReference type="ARBA" id="ARBA00023242"/>
    </source>
</evidence>
<evidence type="ECO:0000256" key="5">
    <source>
        <dbReference type="ARBA" id="ARBA00022806"/>
    </source>
</evidence>
<dbReference type="GO" id="GO:0005524">
    <property type="term" value="F:ATP binding"/>
    <property type="evidence" value="ECO:0007669"/>
    <property type="project" value="UniProtKB-KW"/>
</dbReference>
<evidence type="ECO:0000256" key="9">
    <source>
        <dbReference type="ARBA" id="ARBA00024350"/>
    </source>
</evidence>
<evidence type="ECO:0000259" key="15">
    <source>
        <dbReference type="PROSITE" id="PS51194"/>
    </source>
</evidence>
<dbReference type="InterPro" id="IPR011545">
    <property type="entry name" value="DEAD/DEAH_box_helicase_dom"/>
</dbReference>
<evidence type="ECO:0000313" key="17">
    <source>
        <dbReference type="EMBL" id="VDK78508.1"/>
    </source>
</evidence>
<dbReference type="GO" id="GO:0005730">
    <property type="term" value="C:nucleolus"/>
    <property type="evidence" value="ECO:0007669"/>
    <property type="project" value="UniProtKB-ARBA"/>
</dbReference>
<feature type="domain" description="Helicase C-terminal" evidence="15">
    <location>
        <begin position="249"/>
        <end position="397"/>
    </location>
</feature>
<evidence type="ECO:0000313" key="18">
    <source>
        <dbReference type="Proteomes" id="UP000277928"/>
    </source>
</evidence>
<evidence type="ECO:0000256" key="12">
    <source>
        <dbReference type="RuleBase" id="RU000492"/>
    </source>
</evidence>
<keyword evidence="18" id="KW-1185">Reference proteome</keyword>
<evidence type="ECO:0000259" key="16">
    <source>
        <dbReference type="PROSITE" id="PS51195"/>
    </source>
</evidence>
<dbReference type="Pfam" id="PF00271">
    <property type="entry name" value="Helicase_C"/>
    <property type="match status" value="1"/>
</dbReference>
<dbReference type="EC" id="3.6.4.13" evidence="2"/>
<feature type="short sequence motif" description="Q motif" evidence="11">
    <location>
        <begin position="24"/>
        <end position="52"/>
    </location>
</feature>
<dbReference type="InterPro" id="IPR001650">
    <property type="entry name" value="Helicase_C-like"/>
</dbReference>
<comment type="subcellular location">
    <subcellularLocation>
        <location evidence="1">Nucleus</location>
    </subcellularLocation>
</comment>
<comment type="similarity">
    <text evidence="9">Belongs to the DEAD box helicase family. DDX47/RRP3 subfamily.</text>
</comment>
<dbReference type="STRING" id="42156.A0A3P6UHF1"/>
<dbReference type="GO" id="GO:0003724">
    <property type="term" value="F:RNA helicase activity"/>
    <property type="evidence" value="ECO:0007669"/>
    <property type="project" value="UniProtKB-EC"/>
</dbReference>
<dbReference type="OrthoDB" id="10261904at2759"/>
<dbReference type="Proteomes" id="UP000277928">
    <property type="component" value="Unassembled WGS sequence"/>
</dbReference>
<comment type="catalytic activity">
    <reaction evidence="10">
        <text>ATP + H2O = ADP + phosphate + H(+)</text>
        <dbReference type="Rhea" id="RHEA:13065"/>
        <dbReference type="ChEBI" id="CHEBI:15377"/>
        <dbReference type="ChEBI" id="CHEBI:15378"/>
        <dbReference type="ChEBI" id="CHEBI:30616"/>
        <dbReference type="ChEBI" id="CHEBI:43474"/>
        <dbReference type="ChEBI" id="CHEBI:456216"/>
        <dbReference type="EC" id="3.6.4.13"/>
    </reaction>
</comment>
<dbReference type="FunFam" id="3.40.50.300:FF:000681">
    <property type="entry name" value="probable ATP-dependent RNA helicase DDX47"/>
    <property type="match status" value="1"/>
</dbReference>
<evidence type="ECO:0000256" key="6">
    <source>
        <dbReference type="ARBA" id="ARBA00022840"/>
    </source>
</evidence>
<feature type="compositionally biased region" description="Basic and acidic residues" evidence="13">
    <location>
        <begin position="412"/>
        <end position="421"/>
    </location>
</feature>
<reference evidence="17 18" key="1">
    <citation type="submission" date="2018-08" db="EMBL/GenBank/DDBJ databases">
        <authorList>
            <person name="Laetsch R D."/>
            <person name="Stevens L."/>
            <person name="Kumar S."/>
            <person name="Blaxter L. M."/>
        </authorList>
    </citation>
    <scope>NUCLEOTIDE SEQUENCE [LARGE SCALE GENOMIC DNA]</scope>
</reference>
<evidence type="ECO:0000256" key="3">
    <source>
        <dbReference type="ARBA" id="ARBA00022741"/>
    </source>
</evidence>
<dbReference type="InterPro" id="IPR044765">
    <property type="entry name" value="DDX47/Rrp3_DEADc"/>
</dbReference>
<dbReference type="PROSITE" id="PS51195">
    <property type="entry name" value="Q_MOTIF"/>
    <property type="match status" value="1"/>
</dbReference>
<dbReference type="GO" id="GO:0005829">
    <property type="term" value="C:cytosol"/>
    <property type="evidence" value="ECO:0007669"/>
    <property type="project" value="TreeGrafter"/>
</dbReference>
<keyword evidence="8" id="KW-0539">Nucleus</keyword>
<dbReference type="InterPro" id="IPR027417">
    <property type="entry name" value="P-loop_NTPase"/>
</dbReference>
<dbReference type="Pfam" id="PF00270">
    <property type="entry name" value="DEAD"/>
    <property type="match status" value="1"/>
</dbReference>
<dbReference type="OMA" id="GIGIKCC"/>
<dbReference type="InterPro" id="IPR014001">
    <property type="entry name" value="Helicase_ATP-bd"/>
</dbReference>
<keyword evidence="3 12" id="KW-0547">Nucleotide-binding</keyword>
<organism evidence="17 18">
    <name type="scientific">Litomosoides sigmodontis</name>
    <name type="common">Filarial nematode worm</name>
    <dbReference type="NCBI Taxonomy" id="42156"/>
    <lineage>
        <taxon>Eukaryota</taxon>
        <taxon>Metazoa</taxon>
        <taxon>Ecdysozoa</taxon>
        <taxon>Nematoda</taxon>
        <taxon>Chromadorea</taxon>
        <taxon>Rhabditida</taxon>
        <taxon>Spirurina</taxon>
        <taxon>Spiruromorpha</taxon>
        <taxon>Filarioidea</taxon>
        <taxon>Onchocercidae</taxon>
        <taxon>Litomosoides</taxon>
    </lineage>
</organism>
<proteinExistence type="inferred from homology"/>
<evidence type="ECO:0000256" key="2">
    <source>
        <dbReference type="ARBA" id="ARBA00012552"/>
    </source>
</evidence>
<dbReference type="EMBL" id="UYRX01000248">
    <property type="protein sequence ID" value="VDK78508.1"/>
    <property type="molecule type" value="Genomic_DNA"/>
</dbReference>
<feature type="domain" description="DEAD-box RNA helicase Q" evidence="16">
    <location>
        <begin position="24"/>
        <end position="52"/>
    </location>
</feature>
<dbReference type="Gene3D" id="3.40.50.300">
    <property type="entry name" value="P-loop containing nucleotide triphosphate hydrolases"/>
    <property type="match status" value="2"/>
</dbReference>
<feature type="region of interest" description="Disordered" evidence="13">
    <location>
        <begin position="412"/>
        <end position="463"/>
    </location>
</feature>
<dbReference type="InterPro" id="IPR050079">
    <property type="entry name" value="DEAD_box_RNA_helicase"/>
</dbReference>
<dbReference type="AlphaFoldDB" id="A0A3P6UHF1"/>
<evidence type="ECO:0000259" key="14">
    <source>
        <dbReference type="PROSITE" id="PS51192"/>
    </source>
</evidence>
<feature type="domain" description="Helicase ATP-binding" evidence="14">
    <location>
        <begin position="55"/>
        <end position="226"/>
    </location>
</feature>
<dbReference type="PROSITE" id="PS51194">
    <property type="entry name" value="HELICASE_CTER"/>
    <property type="match status" value="1"/>
</dbReference>
<dbReference type="PROSITE" id="PS51192">
    <property type="entry name" value="HELICASE_ATP_BIND_1"/>
    <property type="match status" value="1"/>
</dbReference>
<protein>
    <recommendedName>
        <fullName evidence="2">RNA helicase</fullName>
        <ecNumber evidence="2">3.6.4.13</ecNumber>
    </recommendedName>
</protein>
<dbReference type="GO" id="GO:0016787">
    <property type="term" value="F:hydrolase activity"/>
    <property type="evidence" value="ECO:0007669"/>
    <property type="project" value="UniProtKB-KW"/>
</dbReference>
<dbReference type="PROSITE" id="PS00039">
    <property type="entry name" value="DEAD_ATP_HELICASE"/>
    <property type="match status" value="1"/>
</dbReference>